<dbReference type="PANTHER" id="PTHR33164:SF43">
    <property type="entry name" value="HTH-TYPE TRANSCRIPTIONAL REPRESSOR YETL"/>
    <property type="match status" value="1"/>
</dbReference>
<dbReference type="PROSITE" id="PS50995">
    <property type="entry name" value="HTH_MARR_2"/>
    <property type="match status" value="1"/>
</dbReference>
<dbReference type="PANTHER" id="PTHR33164">
    <property type="entry name" value="TRANSCRIPTIONAL REGULATOR, MARR FAMILY"/>
    <property type="match status" value="1"/>
</dbReference>
<protein>
    <recommendedName>
        <fullName evidence="2">HTH marR-type domain-containing protein</fullName>
    </recommendedName>
</protein>
<feature type="region of interest" description="Disordered" evidence="1">
    <location>
        <begin position="1"/>
        <end position="59"/>
    </location>
</feature>
<dbReference type="InterPro" id="IPR039422">
    <property type="entry name" value="MarR/SlyA-like"/>
</dbReference>
<reference evidence="4" key="1">
    <citation type="journal article" date="2019" name="Int. J. Syst. Evol. Microbiol.">
        <title>The Global Catalogue of Microorganisms (GCM) 10K type strain sequencing project: providing services to taxonomists for standard genome sequencing and annotation.</title>
        <authorList>
            <consortium name="The Broad Institute Genomics Platform"/>
            <consortium name="The Broad Institute Genome Sequencing Center for Infectious Disease"/>
            <person name="Wu L."/>
            <person name="Ma J."/>
        </authorList>
    </citation>
    <scope>NUCLEOTIDE SEQUENCE [LARGE SCALE GENOMIC DNA]</scope>
    <source>
        <strain evidence="4">JCM 18055</strain>
    </source>
</reference>
<dbReference type="InterPro" id="IPR036390">
    <property type="entry name" value="WH_DNA-bd_sf"/>
</dbReference>
<evidence type="ECO:0000313" key="3">
    <source>
        <dbReference type="EMBL" id="GAA4702717.1"/>
    </source>
</evidence>
<evidence type="ECO:0000313" key="4">
    <source>
        <dbReference type="Proteomes" id="UP001500325"/>
    </source>
</evidence>
<comment type="caution">
    <text evidence="3">The sequence shown here is derived from an EMBL/GenBank/DDBJ whole genome shotgun (WGS) entry which is preliminary data.</text>
</comment>
<keyword evidence="4" id="KW-1185">Reference proteome</keyword>
<dbReference type="InterPro" id="IPR000835">
    <property type="entry name" value="HTH_MarR-typ"/>
</dbReference>
<dbReference type="EMBL" id="BAABIC010000017">
    <property type="protein sequence ID" value="GAA4702717.1"/>
    <property type="molecule type" value="Genomic_DNA"/>
</dbReference>
<gene>
    <name evidence="3" type="ORF">GCM10023215_47520</name>
</gene>
<dbReference type="SUPFAM" id="SSF46785">
    <property type="entry name" value="Winged helix' DNA-binding domain"/>
    <property type="match status" value="1"/>
</dbReference>
<name>A0ABP8XBC8_9PSEU</name>
<dbReference type="Pfam" id="PF12802">
    <property type="entry name" value="MarR_2"/>
    <property type="match status" value="1"/>
</dbReference>
<accession>A0ABP8XBC8</accession>
<evidence type="ECO:0000259" key="2">
    <source>
        <dbReference type="PROSITE" id="PS50995"/>
    </source>
</evidence>
<evidence type="ECO:0000256" key="1">
    <source>
        <dbReference type="SAM" id="MobiDB-lite"/>
    </source>
</evidence>
<proteinExistence type="predicted"/>
<sequence length="201" mass="21116">MTPATTGPRTRSAVRGPAVFSGCSSSSVRAPVTARPDGPGSAGMMTAVTSPAPPPAGPPAGPGAVAVLLATLGRRIREEIDTALRAEQLTMRHLSALGHLARRPGLSYSELGRRAGVTAQSMQATLRQLEERGAVERRTEPGRGRVAELHVTPEGRRLLTRAEKAVGEVERVMLASVPRPERALLARTLVGMLGRLGEDTP</sequence>
<dbReference type="InterPro" id="IPR036388">
    <property type="entry name" value="WH-like_DNA-bd_sf"/>
</dbReference>
<dbReference type="Proteomes" id="UP001500325">
    <property type="component" value="Unassembled WGS sequence"/>
</dbReference>
<dbReference type="Gene3D" id="1.10.10.10">
    <property type="entry name" value="Winged helix-like DNA-binding domain superfamily/Winged helix DNA-binding domain"/>
    <property type="match status" value="1"/>
</dbReference>
<organism evidence="3 4">
    <name type="scientific">Pseudonocardia yuanmonensis</name>
    <dbReference type="NCBI Taxonomy" id="1095914"/>
    <lineage>
        <taxon>Bacteria</taxon>
        <taxon>Bacillati</taxon>
        <taxon>Actinomycetota</taxon>
        <taxon>Actinomycetes</taxon>
        <taxon>Pseudonocardiales</taxon>
        <taxon>Pseudonocardiaceae</taxon>
        <taxon>Pseudonocardia</taxon>
    </lineage>
</organism>
<feature type="domain" description="HTH marR-type" evidence="2">
    <location>
        <begin position="62"/>
        <end position="194"/>
    </location>
</feature>
<dbReference type="SMART" id="SM00347">
    <property type="entry name" value="HTH_MARR"/>
    <property type="match status" value="1"/>
</dbReference>